<dbReference type="InterPro" id="IPR017226">
    <property type="entry name" value="BHMT-like"/>
</dbReference>
<keyword evidence="7" id="KW-1185">Reference proteome</keyword>
<organism evidence="6 7">
    <name type="scientific">Anaerosolibacter carboniphilus</name>
    <dbReference type="NCBI Taxonomy" id="1417629"/>
    <lineage>
        <taxon>Bacteria</taxon>
        <taxon>Bacillati</taxon>
        <taxon>Bacillota</taxon>
        <taxon>Clostridia</taxon>
        <taxon>Peptostreptococcales</taxon>
        <taxon>Thermotaleaceae</taxon>
        <taxon>Anaerosolibacter</taxon>
    </lineage>
</organism>
<proteinExistence type="predicted"/>
<dbReference type="Proteomes" id="UP000579281">
    <property type="component" value="Unassembled WGS sequence"/>
</dbReference>
<evidence type="ECO:0000259" key="5">
    <source>
        <dbReference type="PROSITE" id="PS50970"/>
    </source>
</evidence>
<evidence type="ECO:0000256" key="1">
    <source>
        <dbReference type="ARBA" id="ARBA00022603"/>
    </source>
</evidence>
<dbReference type="AlphaFoldDB" id="A0A841KPR8"/>
<evidence type="ECO:0000256" key="2">
    <source>
        <dbReference type="ARBA" id="ARBA00022679"/>
    </source>
</evidence>
<dbReference type="GO" id="GO:0009086">
    <property type="term" value="P:methionine biosynthetic process"/>
    <property type="evidence" value="ECO:0007669"/>
    <property type="project" value="InterPro"/>
</dbReference>
<dbReference type="InterPro" id="IPR036589">
    <property type="entry name" value="HCY_dom_sf"/>
</dbReference>
<comment type="caution">
    <text evidence="6">The sequence shown here is derived from an EMBL/GenBank/DDBJ whole genome shotgun (WGS) entry which is preliminary data.</text>
</comment>
<name>A0A841KPR8_9FIRM</name>
<protein>
    <submittedName>
        <fullName evidence="6">Methionine synthase I (Cobalamin-dependent)</fullName>
    </submittedName>
</protein>
<dbReference type="GO" id="GO:0008168">
    <property type="term" value="F:methyltransferase activity"/>
    <property type="evidence" value="ECO:0007669"/>
    <property type="project" value="UniProtKB-UniRule"/>
</dbReference>
<dbReference type="PROSITE" id="PS50970">
    <property type="entry name" value="HCY"/>
    <property type="match status" value="1"/>
</dbReference>
<keyword evidence="1 4" id="KW-0489">Methyltransferase</keyword>
<keyword evidence="3 4" id="KW-0479">Metal-binding</keyword>
<dbReference type="PANTHER" id="PTHR11103">
    <property type="entry name" value="SLR1189 PROTEIN"/>
    <property type="match status" value="1"/>
</dbReference>
<dbReference type="InterPro" id="IPR003726">
    <property type="entry name" value="HCY_dom"/>
</dbReference>
<dbReference type="GO" id="GO:0032259">
    <property type="term" value="P:methylation"/>
    <property type="evidence" value="ECO:0007669"/>
    <property type="project" value="UniProtKB-KW"/>
</dbReference>
<dbReference type="EMBL" id="JACHEN010000001">
    <property type="protein sequence ID" value="MBB6214090.1"/>
    <property type="molecule type" value="Genomic_DNA"/>
</dbReference>
<dbReference type="PIRSF" id="PIRSF037505">
    <property type="entry name" value="Betaine_HMT"/>
    <property type="match status" value="1"/>
</dbReference>
<keyword evidence="3 4" id="KW-0862">Zinc</keyword>
<feature type="binding site" evidence="3 4">
    <location>
        <position position="270"/>
    </location>
    <ligand>
        <name>Zn(2+)</name>
        <dbReference type="ChEBI" id="CHEBI:29105"/>
    </ligand>
</feature>
<keyword evidence="2 4" id="KW-0808">Transferase</keyword>
<dbReference type="Pfam" id="PF02574">
    <property type="entry name" value="S-methyl_trans"/>
    <property type="match status" value="1"/>
</dbReference>
<evidence type="ECO:0000313" key="6">
    <source>
        <dbReference type="EMBL" id="MBB6214090.1"/>
    </source>
</evidence>
<dbReference type="GO" id="GO:0008270">
    <property type="term" value="F:zinc ion binding"/>
    <property type="evidence" value="ECO:0007669"/>
    <property type="project" value="InterPro"/>
</dbReference>
<dbReference type="PANTHER" id="PTHR11103:SF18">
    <property type="entry name" value="SLR1189 PROTEIN"/>
    <property type="match status" value="1"/>
</dbReference>
<feature type="binding site" evidence="3 4">
    <location>
        <position position="205"/>
    </location>
    <ligand>
        <name>Zn(2+)</name>
        <dbReference type="ChEBI" id="CHEBI:29105"/>
    </ligand>
</feature>
<gene>
    <name evidence="6" type="ORF">HNQ80_000159</name>
</gene>
<accession>A0A841KPR8</accession>
<reference evidence="6 7" key="1">
    <citation type="submission" date="2020-08" db="EMBL/GenBank/DDBJ databases">
        <title>Genomic Encyclopedia of Type Strains, Phase IV (KMG-IV): sequencing the most valuable type-strain genomes for metagenomic binning, comparative biology and taxonomic classification.</title>
        <authorList>
            <person name="Goeker M."/>
        </authorList>
    </citation>
    <scope>NUCLEOTIDE SEQUENCE [LARGE SCALE GENOMIC DNA]</scope>
    <source>
        <strain evidence="6 7">DSM 103526</strain>
    </source>
</reference>
<evidence type="ECO:0000256" key="4">
    <source>
        <dbReference type="PROSITE-ProRule" id="PRU00333"/>
    </source>
</evidence>
<sequence>MMQEKLYRRMEEQVLIFDGAMGTMLLARGLKMGQCLEGFNLECPDIIFQIHREYIEAGADIIQTNTFGANRIRLKDFQMESKLMDINQKAVDIAYKAAKDACFVAGNIGPVGKRWNDVGEEEIYQAFYQQAKILIDEGVELINIETMTDLREALLAVKAVKDIKDIPTICSMSFGKGLKTFDGSTPEKVVQCLMEKGADIIGSNCGSDISDMLMVMEKMIQTSSGYWIVQPNAGMPKKIENQMVYSLTPEEMGCYGRRFAELGINIIGGCCGTTPAHIQVLHEVITSMK</sequence>
<dbReference type="SUPFAM" id="SSF82282">
    <property type="entry name" value="Homocysteine S-methyltransferase"/>
    <property type="match status" value="1"/>
</dbReference>
<evidence type="ECO:0000313" key="7">
    <source>
        <dbReference type="Proteomes" id="UP000579281"/>
    </source>
</evidence>
<feature type="domain" description="Hcy-binding" evidence="5">
    <location>
        <begin position="3"/>
        <end position="285"/>
    </location>
</feature>
<feature type="binding site" evidence="3 4">
    <location>
        <position position="271"/>
    </location>
    <ligand>
        <name>Zn(2+)</name>
        <dbReference type="ChEBI" id="CHEBI:29105"/>
    </ligand>
</feature>
<dbReference type="RefSeq" id="WP_184307183.1">
    <property type="nucleotide sequence ID" value="NZ_JACHEN010000001.1"/>
</dbReference>
<evidence type="ECO:0000256" key="3">
    <source>
        <dbReference type="PIRSR" id="PIRSR037505-2"/>
    </source>
</evidence>
<comment type="cofactor">
    <cofactor evidence="3">
        <name>Zn(2+)</name>
        <dbReference type="ChEBI" id="CHEBI:29105"/>
    </cofactor>
    <text evidence="3">Binds 1 zinc ion per subunit.</text>
</comment>
<dbReference type="Gene3D" id="3.20.20.330">
    <property type="entry name" value="Homocysteine-binding-like domain"/>
    <property type="match status" value="1"/>
</dbReference>